<accession>A0AAW0D634</accession>
<dbReference type="InterPro" id="IPR012337">
    <property type="entry name" value="RNaseH-like_sf"/>
</dbReference>
<dbReference type="SUPFAM" id="SSF53098">
    <property type="entry name" value="Ribonuclease H-like"/>
    <property type="match status" value="1"/>
</dbReference>
<evidence type="ECO:0000259" key="1">
    <source>
        <dbReference type="Pfam" id="PF21762"/>
    </source>
</evidence>
<dbReference type="Gene3D" id="3.30.420.10">
    <property type="entry name" value="Ribonuclease H-like superfamily/Ribonuclease H"/>
    <property type="match status" value="1"/>
</dbReference>
<dbReference type="GO" id="GO:0005634">
    <property type="term" value="C:nucleus"/>
    <property type="evidence" value="ECO:0007669"/>
    <property type="project" value="TreeGrafter"/>
</dbReference>
<dbReference type="InterPro" id="IPR048519">
    <property type="entry name" value="Gfd2/YDR514C-like_C"/>
</dbReference>
<reference evidence="2 3" key="1">
    <citation type="journal article" date="2024" name="J Genomics">
        <title>Draft genome sequencing and assembly of Favolaschia claudopus CIRM-BRFM 2984 isolated from oak limbs.</title>
        <authorList>
            <person name="Navarro D."/>
            <person name="Drula E."/>
            <person name="Chaduli D."/>
            <person name="Cazenave R."/>
            <person name="Ahrendt S."/>
            <person name="Wang J."/>
            <person name="Lipzen A."/>
            <person name="Daum C."/>
            <person name="Barry K."/>
            <person name="Grigoriev I.V."/>
            <person name="Favel A."/>
            <person name="Rosso M.N."/>
            <person name="Martin F."/>
        </authorList>
    </citation>
    <scope>NUCLEOTIDE SEQUENCE [LARGE SCALE GENOMIC DNA]</scope>
    <source>
        <strain evidence="2 3">CIRM-BRFM 2984</strain>
    </source>
</reference>
<dbReference type="Pfam" id="PF21762">
    <property type="entry name" value="DEDDh_C"/>
    <property type="match status" value="1"/>
</dbReference>
<gene>
    <name evidence="2" type="ORF">R3P38DRAFT_2867270</name>
</gene>
<dbReference type="EMBL" id="JAWWNJ010000009">
    <property type="protein sequence ID" value="KAK7048085.1"/>
    <property type="molecule type" value="Genomic_DNA"/>
</dbReference>
<organism evidence="2 3">
    <name type="scientific">Favolaschia claudopus</name>
    <dbReference type="NCBI Taxonomy" id="2862362"/>
    <lineage>
        <taxon>Eukaryota</taxon>
        <taxon>Fungi</taxon>
        <taxon>Dikarya</taxon>
        <taxon>Basidiomycota</taxon>
        <taxon>Agaricomycotina</taxon>
        <taxon>Agaricomycetes</taxon>
        <taxon>Agaricomycetidae</taxon>
        <taxon>Agaricales</taxon>
        <taxon>Marasmiineae</taxon>
        <taxon>Mycenaceae</taxon>
        <taxon>Favolaschia</taxon>
    </lineage>
</organism>
<dbReference type="InterPro" id="IPR036397">
    <property type="entry name" value="RNaseH_sf"/>
</dbReference>
<feature type="domain" description="Gfd2/YDR514C-like C-terminal" evidence="1">
    <location>
        <begin position="185"/>
        <end position="362"/>
    </location>
</feature>
<dbReference type="GO" id="GO:0003676">
    <property type="term" value="F:nucleic acid binding"/>
    <property type="evidence" value="ECO:0007669"/>
    <property type="project" value="InterPro"/>
</dbReference>
<dbReference type="AlphaFoldDB" id="A0AAW0D634"/>
<dbReference type="Proteomes" id="UP001362999">
    <property type="component" value="Unassembled WGS sequence"/>
</dbReference>
<sequence length="380" mass="42838">MLSLDSSTPVPEIILLTKLVVHFVLQSHFVEGTTEFPRPKSLQETEQKALQSVLAHEALVEPDSPLHIDGVNGLSLFLGMCHDGHQHLLFSSAQVDCVRFWLHAARLTANIIPPPNPEHQMTATEFFTLSAVTCPDVDSVRLALKQTSKNNKDSTKMARQASRAVLLRDALERVRQLLGAKFGTWLALDFEMWEQNHRLVTEFGYSALYWKNRAETTACGHLTVYGYERYRNGNHVPDNREHYQFGETTKLSKEAFQATIRNIIMTVRTWGPLFLVFHNPHEDIKILEQLRVPMGDATHTLPTEVLNEGVFIVDTATLFASLVREEKKSHGLKEVCERLGISTSYLHNAGNDAHYTLAALRAIAMADPSGMQGDPRWAYQ</sequence>
<dbReference type="InterPro" id="IPR040151">
    <property type="entry name" value="Gfd2/YDR514C-like"/>
</dbReference>
<proteinExistence type="predicted"/>
<evidence type="ECO:0000313" key="2">
    <source>
        <dbReference type="EMBL" id="KAK7048085.1"/>
    </source>
</evidence>
<dbReference type="PANTHER" id="PTHR28083:SF1">
    <property type="entry name" value="GOOD FOR FULL DBP5 ACTIVITY PROTEIN 2"/>
    <property type="match status" value="1"/>
</dbReference>
<dbReference type="PANTHER" id="PTHR28083">
    <property type="entry name" value="GOOD FOR FULL DBP5 ACTIVITY PROTEIN 2"/>
    <property type="match status" value="1"/>
</dbReference>
<comment type="caution">
    <text evidence="2">The sequence shown here is derived from an EMBL/GenBank/DDBJ whole genome shotgun (WGS) entry which is preliminary data.</text>
</comment>
<evidence type="ECO:0000313" key="3">
    <source>
        <dbReference type="Proteomes" id="UP001362999"/>
    </source>
</evidence>
<name>A0AAW0D634_9AGAR</name>
<keyword evidence="3" id="KW-1185">Reference proteome</keyword>
<protein>
    <submittedName>
        <fullName evidence="2">Nucleolar protein C2C4.08</fullName>
    </submittedName>
</protein>